<proteinExistence type="predicted"/>
<reference evidence="2" key="1">
    <citation type="submission" date="2020-12" db="EMBL/GenBank/DDBJ databases">
        <title>Metabolic potential, ecology and presence of endohyphal bacteria is reflected in genomic diversity of Mucoromycotina.</title>
        <authorList>
            <person name="Muszewska A."/>
            <person name="Okrasinska A."/>
            <person name="Steczkiewicz K."/>
            <person name="Drgas O."/>
            <person name="Orlowska M."/>
            <person name="Perlinska-Lenart U."/>
            <person name="Aleksandrzak-Piekarczyk T."/>
            <person name="Szatraj K."/>
            <person name="Zielenkiewicz U."/>
            <person name="Pilsyk S."/>
            <person name="Malc E."/>
            <person name="Mieczkowski P."/>
            <person name="Kruszewska J.S."/>
            <person name="Biernat P."/>
            <person name="Pawlowska J."/>
        </authorList>
    </citation>
    <scope>NUCLEOTIDE SEQUENCE</scope>
    <source>
        <strain evidence="2">WA0000017839</strain>
    </source>
</reference>
<gene>
    <name evidence="2" type="ORF">INT47_005595</name>
</gene>
<name>A0A8H7UY97_9FUNG</name>
<evidence type="ECO:0000313" key="3">
    <source>
        <dbReference type="Proteomes" id="UP000603453"/>
    </source>
</evidence>
<keyword evidence="3" id="KW-1185">Reference proteome</keyword>
<keyword evidence="1" id="KW-0732">Signal</keyword>
<dbReference type="OrthoDB" id="2319449at2759"/>
<feature type="chain" id="PRO_5034963193" evidence="1">
    <location>
        <begin position="22"/>
        <end position="276"/>
    </location>
</feature>
<evidence type="ECO:0000256" key="1">
    <source>
        <dbReference type="SAM" id="SignalP"/>
    </source>
</evidence>
<organism evidence="2 3">
    <name type="scientific">Mucor saturninus</name>
    <dbReference type="NCBI Taxonomy" id="64648"/>
    <lineage>
        <taxon>Eukaryota</taxon>
        <taxon>Fungi</taxon>
        <taxon>Fungi incertae sedis</taxon>
        <taxon>Mucoromycota</taxon>
        <taxon>Mucoromycotina</taxon>
        <taxon>Mucoromycetes</taxon>
        <taxon>Mucorales</taxon>
        <taxon>Mucorineae</taxon>
        <taxon>Mucoraceae</taxon>
        <taxon>Mucor</taxon>
    </lineage>
</organism>
<comment type="caution">
    <text evidence="2">The sequence shown here is derived from an EMBL/GenBank/DDBJ whole genome shotgun (WGS) entry which is preliminary data.</text>
</comment>
<evidence type="ECO:0000313" key="2">
    <source>
        <dbReference type="EMBL" id="KAG2194919.1"/>
    </source>
</evidence>
<protein>
    <submittedName>
        <fullName evidence="2">Uncharacterized protein</fullName>
    </submittedName>
</protein>
<dbReference type="Proteomes" id="UP000603453">
    <property type="component" value="Unassembled WGS sequence"/>
</dbReference>
<sequence length="276" mass="30388">MKLSLLLACLFAIVAVTFVEASLQDEIDAALKKFCGGIALTGPTKGQTFTNPKKIKVTVTRKKNAQAKVINGVDAYSIDSKGKAKYLTTVWKGNYNLNTKATLTVDISKVKGLKFPGQFEFRVWVHNKAGPDCTLMSKVFKVKSSSHSNAVEDSEYKALSQDIDRGCFGVELTAPVLGAEVNADEAFTVEIKRDTAAHTEALTNLELYSVNLDSRESTKVQDSWTGSESISNMMNFKDTVPASAKADNVAFYYKLTANTQHEETCEFFSHPFYVNF</sequence>
<dbReference type="AlphaFoldDB" id="A0A8H7UY97"/>
<dbReference type="EMBL" id="JAEPRD010000183">
    <property type="protein sequence ID" value="KAG2194919.1"/>
    <property type="molecule type" value="Genomic_DNA"/>
</dbReference>
<feature type="signal peptide" evidence="1">
    <location>
        <begin position="1"/>
        <end position="21"/>
    </location>
</feature>
<accession>A0A8H7UY97</accession>